<evidence type="ECO:0000259" key="8">
    <source>
        <dbReference type="Pfam" id="PF03447"/>
    </source>
</evidence>
<keyword evidence="3 6" id="KW-0521">NADP</keyword>
<comment type="catalytic activity">
    <reaction evidence="6">
        <text>L-aspartate + NAD(+) + H2O = oxaloacetate + NH4(+) + NADH + H(+)</text>
        <dbReference type="Rhea" id="RHEA:11788"/>
        <dbReference type="ChEBI" id="CHEBI:15377"/>
        <dbReference type="ChEBI" id="CHEBI:15378"/>
        <dbReference type="ChEBI" id="CHEBI:16452"/>
        <dbReference type="ChEBI" id="CHEBI:28938"/>
        <dbReference type="ChEBI" id="CHEBI:29991"/>
        <dbReference type="ChEBI" id="CHEBI:57540"/>
        <dbReference type="ChEBI" id="CHEBI:57945"/>
        <dbReference type="EC" id="1.4.1.21"/>
    </reaction>
</comment>
<feature type="binding site" evidence="6">
    <location>
        <position position="189"/>
    </location>
    <ligand>
        <name>NAD(+)</name>
        <dbReference type="ChEBI" id="CHEBI:57540"/>
    </ligand>
</feature>
<evidence type="ECO:0000256" key="5">
    <source>
        <dbReference type="ARBA" id="ARBA00023027"/>
    </source>
</evidence>
<evidence type="ECO:0000256" key="6">
    <source>
        <dbReference type="HAMAP-Rule" id="MF_01265"/>
    </source>
</evidence>
<dbReference type="SUPFAM" id="SSF55347">
    <property type="entry name" value="Glyceraldehyde-3-phosphate dehydrogenase-like, C-terminal domain"/>
    <property type="match status" value="1"/>
</dbReference>
<dbReference type="Gene3D" id="3.30.360.10">
    <property type="entry name" value="Dihydrodipicolinate Reductase, domain 2"/>
    <property type="match status" value="1"/>
</dbReference>
<dbReference type="GO" id="GO:0050661">
    <property type="term" value="F:NADP binding"/>
    <property type="evidence" value="ECO:0007669"/>
    <property type="project" value="UniProtKB-UniRule"/>
</dbReference>
<gene>
    <name evidence="6 9" type="primary">nadX</name>
    <name evidence="9" type="ORF">PEPNEM18_00953</name>
</gene>
<dbReference type="EMBL" id="CAIJCS010000019">
    <property type="protein sequence ID" value="CAC9931291.1"/>
    <property type="molecule type" value="Genomic_DNA"/>
</dbReference>
<comment type="pathway">
    <text evidence="6">Cofactor biosynthesis; NAD(+) biosynthesis; iminoaspartate from L-aspartate (dehydrogenase route): step 1/1.</text>
</comment>
<feature type="domain" description="Aspartate dehydrogenase" evidence="7">
    <location>
        <begin position="167"/>
        <end position="254"/>
    </location>
</feature>
<dbReference type="AlphaFoldDB" id="A0A6V6Y3M8"/>
<evidence type="ECO:0000256" key="4">
    <source>
        <dbReference type="ARBA" id="ARBA00023002"/>
    </source>
</evidence>
<comment type="caution">
    <text evidence="9">The sequence shown here is derived from an EMBL/GenBank/DDBJ whole genome shotgun (WGS) entry which is preliminary data.</text>
</comment>
<protein>
    <recommendedName>
        <fullName evidence="6">L-aspartate dehydrogenase</fullName>
        <ecNumber evidence="6">1.4.1.21</ecNumber>
    </recommendedName>
</protein>
<evidence type="ECO:0000256" key="2">
    <source>
        <dbReference type="ARBA" id="ARBA00022642"/>
    </source>
</evidence>
<dbReference type="PANTHER" id="PTHR31873">
    <property type="entry name" value="L-ASPARTATE DEHYDROGENASE-RELATED"/>
    <property type="match status" value="1"/>
</dbReference>
<dbReference type="PANTHER" id="PTHR31873:SF6">
    <property type="entry name" value="ASPARTATE DEHYDROGENASE DOMAIN-CONTAINING PROTEIN"/>
    <property type="match status" value="1"/>
</dbReference>
<keyword evidence="5 6" id="KW-0520">NAD</keyword>
<dbReference type="EC" id="1.4.1.21" evidence="6"/>
<dbReference type="SUPFAM" id="SSF51735">
    <property type="entry name" value="NAD(P)-binding Rossmann-fold domains"/>
    <property type="match status" value="1"/>
</dbReference>
<dbReference type="Proteomes" id="UP000586454">
    <property type="component" value="Unassembled WGS sequence"/>
</dbReference>
<comment type="function">
    <text evidence="6">Specifically catalyzes the NAD or NADP-dependent dehydrogenation of L-aspartate to iminoaspartate.</text>
</comment>
<keyword evidence="10" id="KW-1185">Reference proteome</keyword>
<evidence type="ECO:0000256" key="3">
    <source>
        <dbReference type="ARBA" id="ARBA00022857"/>
    </source>
</evidence>
<sequence>MKKIAVIGYGALGKILTRALVEKLDTSYELKGIYDSALSEESIDIAGKSVPLYPSFDALLKDDTEIVVEIAGVGAVKEYIPPLLEAGKDVVITSVGALADEELYEHIRKTAETAGRKVHITSGAIGGFDIMRTLYLMGGATSEIQSTKAPKSLNGAPYLKGELLPENEKCTAFEGNAREAIAGFPKNTNVSVATGIVTNGAEHTGVRLVSDPESRGNTHRVTVENDRAKAVVEITSKPDPNNPKSSITAAWSVVALLENLASPIQFF</sequence>
<dbReference type="InterPro" id="IPR002811">
    <property type="entry name" value="Asp_DH"/>
</dbReference>
<comment type="catalytic activity">
    <reaction evidence="6">
        <text>L-aspartate + NADP(+) + H2O = oxaloacetate + NH4(+) + NADPH + H(+)</text>
        <dbReference type="Rhea" id="RHEA:11784"/>
        <dbReference type="ChEBI" id="CHEBI:15377"/>
        <dbReference type="ChEBI" id="CHEBI:15378"/>
        <dbReference type="ChEBI" id="CHEBI:16452"/>
        <dbReference type="ChEBI" id="CHEBI:28938"/>
        <dbReference type="ChEBI" id="CHEBI:29991"/>
        <dbReference type="ChEBI" id="CHEBI:57783"/>
        <dbReference type="ChEBI" id="CHEBI:58349"/>
        <dbReference type="EC" id="1.4.1.21"/>
    </reaction>
</comment>
<dbReference type="GO" id="GO:0033735">
    <property type="term" value="F:aspartate dehydrogenase [NAD(P)+] activity"/>
    <property type="evidence" value="ECO:0007669"/>
    <property type="project" value="UniProtKB-EC"/>
</dbReference>
<dbReference type="PIRSF" id="PIRSF005227">
    <property type="entry name" value="Asp_dh_NAD_syn"/>
    <property type="match status" value="1"/>
</dbReference>
<dbReference type="HAMAP" id="MF_01265">
    <property type="entry name" value="NadX"/>
    <property type="match status" value="1"/>
</dbReference>
<dbReference type="UniPathway" id="UPA00253">
    <property type="reaction ID" value="UER00456"/>
</dbReference>
<evidence type="ECO:0000313" key="9">
    <source>
        <dbReference type="EMBL" id="CAC9931291.1"/>
    </source>
</evidence>
<dbReference type="GO" id="GO:0051287">
    <property type="term" value="F:NAD binding"/>
    <property type="evidence" value="ECO:0007669"/>
    <property type="project" value="UniProtKB-UniRule"/>
</dbReference>
<dbReference type="GO" id="GO:0016639">
    <property type="term" value="F:oxidoreductase activity, acting on the CH-NH2 group of donors, NAD or NADP as acceptor"/>
    <property type="evidence" value="ECO:0007669"/>
    <property type="project" value="UniProtKB-UniRule"/>
</dbReference>
<dbReference type="InterPro" id="IPR005106">
    <property type="entry name" value="Asp/hSer_DH_NAD-bd"/>
</dbReference>
<keyword evidence="4 6" id="KW-0560">Oxidoreductase</keyword>
<keyword evidence="2 6" id="KW-0662">Pyridine nucleotide biosynthesis</keyword>
<dbReference type="Pfam" id="PF01958">
    <property type="entry name" value="Asp_DH_C"/>
    <property type="match status" value="1"/>
</dbReference>
<dbReference type="GO" id="GO:0009435">
    <property type="term" value="P:NAD+ biosynthetic process"/>
    <property type="evidence" value="ECO:0007669"/>
    <property type="project" value="UniProtKB-UniRule"/>
</dbReference>
<feature type="active site" evidence="6">
    <location>
        <position position="219"/>
    </location>
</feature>
<evidence type="ECO:0000259" key="7">
    <source>
        <dbReference type="Pfam" id="PF01958"/>
    </source>
</evidence>
<proteinExistence type="inferred from homology"/>
<reference evidence="9 10" key="1">
    <citation type="submission" date="2020-06" db="EMBL/GenBank/DDBJ databases">
        <authorList>
            <person name="Criscuolo A."/>
        </authorList>
    </citation>
    <scope>NUCLEOTIDE SEQUENCE [LARGE SCALE GENOMIC DNA]</scope>
    <source>
        <strain evidence="9">1804121828</strain>
    </source>
</reference>
<dbReference type="InterPro" id="IPR036291">
    <property type="entry name" value="NAD(P)-bd_dom_sf"/>
</dbReference>
<dbReference type="InterPro" id="IPR011182">
    <property type="entry name" value="L-Asp_DH"/>
</dbReference>
<dbReference type="Pfam" id="PF03447">
    <property type="entry name" value="NAD_binding_3"/>
    <property type="match status" value="1"/>
</dbReference>
<organism evidence="9 10">
    <name type="scientific">Aedoeadaptatus nemausensis</name>
    <dbReference type="NCBI Taxonomy" id="2582829"/>
    <lineage>
        <taxon>Bacteria</taxon>
        <taxon>Bacillati</taxon>
        <taxon>Bacillota</taxon>
        <taxon>Tissierellia</taxon>
        <taxon>Tissierellales</taxon>
        <taxon>Peptoniphilaceae</taxon>
        <taxon>Aedoeadaptatus</taxon>
    </lineage>
</organism>
<evidence type="ECO:0000313" key="10">
    <source>
        <dbReference type="Proteomes" id="UP000586454"/>
    </source>
</evidence>
<dbReference type="RefSeq" id="WP_180499789.1">
    <property type="nucleotide sequence ID" value="NZ_CAIJCS010000019.1"/>
</dbReference>
<comment type="similarity">
    <text evidence="1 6">Belongs to the L-aspartate dehydrogenase family.</text>
</comment>
<feature type="binding site" evidence="6">
    <location>
        <position position="124"/>
    </location>
    <ligand>
        <name>NAD(+)</name>
        <dbReference type="ChEBI" id="CHEBI:57540"/>
    </ligand>
</feature>
<name>A0A6V6Y3M8_9FIRM</name>
<dbReference type="Gene3D" id="3.40.50.720">
    <property type="entry name" value="NAD(P)-binding Rossmann-like Domain"/>
    <property type="match status" value="1"/>
</dbReference>
<evidence type="ECO:0000256" key="1">
    <source>
        <dbReference type="ARBA" id="ARBA00008331"/>
    </source>
</evidence>
<dbReference type="InterPro" id="IPR020626">
    <property type="entry name" value="Asp_DH_prok"/>
</dbReference>
<comment type="miscellaneous">
    <text evidence="6">The iminoaspartate product is unstable in aqueous solution and can decompose to oxaloacetate and ammonia.</text>
</comment>
<feature type="domain" description="Aspartate/homoserine dehydrogenase NAD-binding" evidence="8">
    <location>
        <begin position="8"/>
        <end position="120"/>
    </location>
</feature>
<accession>A0A6V6Y3M8</accession>